<keyword evidence="6" id="KW-0631">Potassium channel</keyword>
<gene>
    <name evidence="14" type="ORF">FC64_GL000003</name>
</gene>
<evidence type="ECO:0000256" key="4">
    <source>
        <dbReference type="ARBA" id="ARBA00022538"/>
    </source>
</evidence>
<evidence type="ECO:0000313" key="14">
    <source>
        <dbReference type="EMBL" id="KRM53082.1"/>
    </source>
</evidence>
<dbReference type="GO" id="GO:0005267">
    <property type="term" value="F:potassium channel activity"/>
    <property type="evidence" value="ECO:0007669"/>
    <property type="project" value="UniProtKB-KW"/>
</dbReference>
<dbReference type="AlphaFoldDB" id="A0A0R1ZFQ9"/>
<dbReference type="GO" id="GO:0015252">
    <property type="term" value="F:proton channel activity"/>
    <property type="evidence" value="ECO:0007669"/>
    <property type="project" value="InterPro"/>
</dbReference>
<keyword evidence="3" id="KW-0813">Transport</keyword>
<evidence type="ECO:0000256" key="3">
    <source>
        <dbReference type="ARBA" id="ARBA00022448"/>
    </source>
</evidence>
<keyword evidence="11" id="KW-0407">Ion channel</keyword>
<reference evidence="14 15" key="1">
    <citation type="journal article" date="2015" name="Genome Announc.">
        <title>Expanding the biotechnology potential of lactobacilli through comparative genomics of 213 strains and associated genera.</title>
        <authorList>
            <person name="Sun Z."/>
            <person name="Harris H.M."/>
            <person name="McCann A."/>
            <person name="Guo C."/>
            <person name="Argimon S."/>
            <person name="Zhang W."/>
            <person name="Yang X."/>
            <person name="Jeffery I.B."/>
            <person name="Cooney J.C."/>
            <person name="Kagawa T.F."/>
            <person name="Liu W."/>
            <person name="Song Y."/>
            <person name="Salvetti E."/>
            <person name="Wrobel A."/>
            <person name="Rasinkangas P."/>
            <person name="Parkhill J."/>
            <person name="Rea M.C."/>
            <person name="O'Sullivan O."/>
            <person name="Ritari J."/>
            <person name="Douillard F.P."/>
            <person name="Paul Ross R."/>
            <person name="Yang R."/>
            <person name="Briner A.E."/>
            <person name="Felis G.E."/>
            <person name="de Vos W.M."/>
            <person name="Barrangou R."/>
            <person name="Klaenhammer T.R."/>
            <person name="Caufield P.W."/>
            <person name="Cui Y."/>
            <person name="Zhang H."/>
            <person name="O'Toole P.W."/>
        </authorList>
    </citation>
    <scope>NUCLEOTIDE SEQUENCE [LARGE SCALE GENOMIC DNA]</scope>
    <source>
        <strain evidence="14 15">DSM 20653</strain>
    </source>
</reference>
<protein>
    <submittedName>
        <fullName evidence="14">Integral membrane protein</fullName>
    </submittedName>
</protein>
<feature type="transmembrane region" description="Helical" evidence="13">
    <location>
        <begin position="57"/>
        <end position="80"/>
    </location>
</feature>
<evidence type="ECO:0000256" key="11">
    <source>
        <dbReference type="ARBA" id="ARBA00023303"/>
    </source>
</evidence>
<comment type="caution">
    <text evidence="14">The sequence shown here is derived from an EMBL/GenBank/DDBJ whole genome shotgun (WGS) entry which is preliminary data.</text>
</comment>
<keyword evidence="8 13" id="KW-1133">Transmembrane helix</keyword>
<dbReference type="EMBL" id="AYYZ01000008">
    <property type="protein sequence ID" value="KRM53082.1"/>
    <property type="molecule type" value="Genomic_DNA"/>
</dbReference>
<evidence type="ECO:0000256" key="13">
    <source>
        <dbReference type="SAM" id="Phobius"/>
    </source>
</evidence>
<dbReference type="GO" id="GO:0016020">
    <property type="term" value="C:membrane"/>
    <property type="evidence" value="ECO:0007669"/>
    <property type="project" value="UniProtKB-SubCell"/>
</dbReference>
<evidence type="ECO:0000256" key="8">
    <source>
        <dbReference type="ARBA" id="ARBA00022989"/>
    </source>
</evidence>
<evidence type="ECO:0000256" key="10">
    <source>
        <dbReference type="ARBA" id="ARBA00023136"/>
    </source>
</evidence>
<organism evidence="14 15">
    <name type="scientific">Ligilactobacillus araffinosus DSM 20653</name>
    <dbReference type="NCBI Taxonomy" id="1423820"/>
    <lineage>
        <taxon>Bacteria</taxon>
        <taxon>Bacillati</taxon>
        <taxon>Bacillota</taxon>
        <taxon>Bacilli</taxon>
        <taxon>Lactobacillales</taxon>
        <taxon>Lactobacillaceae</taxon>
        <taxon>Ligilactobacillus</taxon>
    </lineage>
</organism>
<keyword evidence="5 13" id="KW-0812">Transmembrane</keyword>
<comment type="subcellular location">
    <subcellularLocation>
        <location evidence="1">Membrane</location>
        <topology evidence="1">Multi-pass membrane protein</topology>
    </subcellularLocation>
</comment>
<evidence type="ECO:0000256" key="5">
    <source>
        <dbReference type="ARBA" id="ARBA00022692"/>
    </source>
</evidence>
<evidence type="ECO:0000256" key="2">
    <source>
        <dbReference type="ARBA" id="ARBA00006920"/>
    </source>
</evidence>
<feature type="transmembrane region" description="Helical" evidence="13">
    <location>
        <begin position="32"/>
        <end position="51"/>
    </location>
</feature>
<dbReference type="RefSeq" id="WP_057906200.1">
    <property type="nucleotide sequence ID" value="NZ_AYYZ01000008.1"/>
</dbReference>
<accession>A0A0R1ZFQ9</accession>
<keyword evidence="7" id="KW-0630">Potassium</keyword>
<keyword evidence="9" id="KW-0406">Ion transport</keyword>
<keyword evidence="10 13" id="KW-0472">Membrane</keyword>
<dbReference type="PATRIC" id="fig|1423820.4.peg.3"/>
<keyword evidence="15" id="KW-1185">Reference proteome</keyword>
<name>A0A0R1ZFQ9_9LACO</name>
<feature type="transmembrane region" description="Helical" evidence="13">
    <location>
        <begin position="174"/>
        <end position="192"/>
    </location>
</feature>
<comment type="catalytic activity">
    <reaction evidence="12">
        <text>K(+)(in) = K(+)(out)</text>
        <dbReference type="Rhea" id="RHEA:29463"/>
        <dbReference type="ChEBI" id="CHEBI:29103"/>
    </reaction>
</comment>
<evidence type="ECO:0000256" key="6">
    <source>
        <dbReference type="ARBA" id="ARBA00022826"/>
    </source>
</evidence>
<evidence type="ECO:0000313" key="15">
    <source>
        <dbReference type="Proteomes" id="UP000051291"/>
    </source>
</evidence>
<evidence type="ECO:0000256" key="7">
    <source>
        <dbReference type="ARBA" id="ARBA00022958"/>
    </source>
</evidence>
<proteinExistence type="inferred from homology"/>
<dbReference type="InterPro" id="IPR010617">
    <property type="entry name" value="TMEM175-like"/>
</dbReference>
<keyword evidence="4" id="KW-0633">Potassium transport</keyword>
<evidence type="ECO:0000256" key="9">
    <source>
        <dbReference type="ARBA" id="ARBA00023065"/>
    </source>
</evidence>
<feature type="transmembrane region" description="Helical" evidence="13">
    <location>
        <begin position="124"/>
        <end position="143"/>
    </location>
</feature>
<feature type="transmembrane region" description="Helical" evidence="13">
    <location>
        <begin position="101"/>
        <end position="118"/>
    </location>
</feature>
<dbReference type="Proteomes" id="UP000051291">
    <property type="component" value="Unassembled WGS sequence"/>
</dbReference>
<evidence type="ECO:0000256" key="1">
    <source>
        <dbReference type="ARBA" id="ARBA00004141"/>
    </source>
</evidence>
<sequence length="220" mass="25209">MKKKQINQNKIHSYVGLLEEQTHEKMMEHLKAFNDGVIAIIITILALEIPVPHSQTAYPAFIKSISIFLISFFVIGNFWYHLTLLLSNIKQAPKRVIIVDLMYLADLTLLPVLTSWIIEKPSVLAVVNYGIVYLIAQLVRMWLRHIIFSIHISSTLPAERATIIEEHTSRQMRLRTILLFILNGSLIALAMLNPKLTIYAYLALPILDFFLPSHNPTIKK</sequence>
<evidence type="ECO:0000256" key="12">
    <source>
        <dbReference type="ARBA" id="ARBA00034430"/>
    </source>
</evidence>
<comment type="similarity">
    <text evidence="2">Belongs to the TMEM175 family.</text>
</comment>
<dbReference type="Pfam" id="PF06736">
    <property type="entry name" value="TMEM175"/>
    <property type="match status" value="1"/>
</dbReference>